<evidence type="ECO:0000256" key="1">
    <source>
        <dbReference type="SAM" id="MobiDB-lite"/>
    </source>
</evidence>
<organism evidence="2 3">
    <name type="scientific">Tribonema minus</name>
    <dbReference type="NCBI Taxonomy" id="303371"/>
    <lineage>
        <taxon>Eukaryota</taxon>
        <taxon>Sar</taxon>
        <taxon>Stramenopiles</taxon>
        <taxon>Ochrophyta</taxon>
        <taxon>PX clade</taxon>
        <taxon>Xanthophyceae</taxon>
        <taxon>Tribonematales</taxon>
        <taxon>Tribonemataceae</taxon>
        <taxon>Tribonema</taxon>
    </lineage>
</organism>
<dbReference type="EMBL" id="JAFCMP010000112">
    <property type="protein sequence ID" value="KAG5186280.1"/>
    <property type="molecule type" value="Genomic_DNA"/>
</dbReference>
<feature type="compositionally biased region" description="Low complexity" evidence="1">
    <location>
        <begin position="331"/>
        <end position="341"/>
    </location>
</feature>
<sequence length="663" mass="72449">MDATVLPKARIKRLVQTHADLKQAQDSYPILQHLYLRIVYTLYRRCRAALRERTGNLNGRIRIEDVGAAARHMCDELPNVDDLNVTPRRCGSAGGHPYPACVYVPSTVFAGLIHTIQTCLHHGTSKTRAAMTLMHLFAERVFINFVTLVVRTFVRYAQHKVIRRRGILFALTAFGALRTLHELPIAMPDSWFQGDADEDYEQESSSSSNDDDDDNGADGGGDSDAGGGGAGGGGDSDGGGGGSDGGGGGGGGSDGGGAGDGGSDGGGDEGFDYGGDGGDGGNGRGDGGSPAPRTPSPPNPTVPPVPPRSSRSTRSSGRRNSGRATLRQRQRQQTPRQLNTTTRRDTPQRNRRAPAHLADYERNLDMRTVRRILPANRRVVRIPDSPDNALRALVMAYNHTPPAPHPRLTIRAAQDLLDDNTTPSGGIRDRRNFAALARLLRIRIIVIDTNGEEGVAYGDAGLKTVFVQRTAHYDPIYLLESPRRQGGQSAESESSLEDREEAFVPLTRSQMDESRRNGERDTLEALRRTRVSRATQGALTRLRAVIRATPVSRHDISPDLTRYFPPRQRDHMYNSWLYMPIILGALQVTPAATGSEVVNEAVMMYHRIFQAANITLAMVRDPLDYARHMSTELQEALLSLSPPHANVLALYALSTFQRGRHRR</sequence>
<feature type="compositionally biased region" description="Basic residues" evidence="1">
    <location>
        <begin position="316"/>
        <end position="330"/>
    </location>
</feature>
<dbReference type="Proteomes" id="UP000664859">
    <property type="component" value="Unassembled WGS sequence"/>
</dbReference>
<feature type="compositionally biased region" description="Gly residues" evidence="1">
    <location>
        <begin position="217"/>
        <end position="265"/>
    </location>
</feature>
<feature type="region of interest" description="Disordered" evidence="1">
    <location>
        <begin position="197"/>
        <end position="357"/>
    </location>
</feature>
<evidence type="ECO:0000313" key="3">
    <source>
        <dbReference type="Proteomes" id="UP000664859"/>
    </source>
</evidence>
<dbReference type="AlphaFoldDB" id="A0A836CH26"/>
<name>A0A836CH26_9STRA</name>
<reference evidence="2" key="1">
    <citation type="submission" date="2021-02" db="EMBL/GenBank/DDBJ databases">
        <title>First Annotated Genome of the Yellow-green Alga Tribonema minus.</title>
        <authorList>
            <person name="Mahan K.M."/>
        </authorList>
    </citation>
    <scope>NUCLEOTIDE SEQUENCE</scope>
    <source>
        <strain evidence="2">UTEX B ZZ1240</strain>
    </source>
</reference>
<proteinExistence type="predicted"/>
<protein>
    <submittedName>
        <fullName evidence="2">Uncharacterized protein</fullName>
    </submittedName>
</protein>
<feature type="region of interest" description="Disordered" evidence="1">
    <location>
        <begin position="482"/>
        <end position="522"/>
    </location>
</feature>
<feature type="compositionally biased region" description="Pro residues" evidence="1">
    <location>
        <begin position="292"/>
        <end position="307"/>
    </location>
</feature>
<accession>A0A836CH26</accession>
<feature type="compositionally biased region" description="Basic and acidic residues" evidence="1">
    <location>
        <begin position="510"/>
        <end position="522"/>
    </location>
</feature>
<feature type="compositionally biased region" description="Gly residues" evidence="1">
    <location>
        <begin position="272"/>
        <end position="288"/>
    </location>
</feature>
<keyword evidence="3" id="KW-1185">Reference proteome</keyword>
<evidence type="ECO:0000313" key="2">
    <source>
        <dbReference type="EMBL" id="KAG5186280.1"/>
    </source>
</evidence>
<gene>
    <name evidence="2" type="ORF">JKP88DRAFT_240889</name>
</gene>
<comment type="caution">
    <text evidence="2">The sequence shown here is derived from an EMBL/GenBank/DDBJ whole genome shotgun (WGS) entry which is preliminary data.</text>
</comment>